<gene>
    <name evidence="1" type="ORF">QTO34_008180</name>
</gene>
<organism evidence="1 2">
    <name type="scientific">Cnephaeus nilssonii</name>
    <name type="common">Northern bat</name>
    <name type="synonym">Eptesicus nilssonii</name>
    <dbReference type="NCBI Taxonomy" id="3371016"/>
    <lineage>
        <taxon>Eukaryota</taxon>
        <taxon>Metazoa</taxon>
        <taxon>Chordata</taxon>
        <taxon>Craniata</taxon>
        <taxon>Vertebrata</taxon>
        <taxon>Euteleostomi</taxon>
        <taxon>Mammalia</taxon>
        <taxon>Eutheria</taxon>
        <taxon>Laurasiatheria</taxon>
        <taxon>Chiroptera</taxon>
        <taxon>Yangochiroptera</taxon>
        <taxon>Vespertilionidae</taxon>
        <taxon>Cnephaeus</taxon>
    </lineage>
</organism>
<dbReference type="AlphaFoldDB" id="A0AA40IA75"/>
<comment type="caution">
    <text evidence="1">The sequence shown here is derived from an EMBL/GenBank/DDBJ whole genome shotgun (WGS) entry which is preliminary data.</text>
</comment>
<protein>
    <submittedName>
        <fullName evidence="1">Uncharacterized protein</fullName>
    </submittedName>
</protein>
<dbReference type="Proteomes" id="UP001177744">
    <property type="component" value="Unassembled WGS sequence"/>
</dbReference>
<evidence type="ECO:0000313" key="1">
    <source>
        <dbReference type="EMBL" id="KAK1345716.1"/>
    </source>
</evidence>
<keyword evidence="2" id="KW-1185">Reference proteome</keyword>
<name>A0AA40IA75_CNENI</name>
<reference evidence="1" key="1">
    <citation type="submission" date="2023-06" db="EMBL/GenBank/DDBJ databases">
        <title>Reference genome for the Northern bat (Eptesicus nilssonii), a most northern bat species.</title>
        <authorList>
            <person name="Laine V.N."/>
            <person name="Pulliainen A.T."/>
            <person name="Lilley T.M."/>
        </authorList>
    </citation>
    <scope>NUCLEOTIDE SEQUENCE</scope>
    <source>
        <strain evidence="1">BLF_Eptnil</strain>
        <tissue evidence="1">Kidney</tissue>
    </source>
</reference>
<dbReference type="EMBL" id="JAULJE010000002">
    <property type="protein sequence ID" value="KAK1345716.1"/>
    <property type="molecule type" value="Genomic_DNA"/>
</dbReference>
<evidence type="ECO:0000313" key="2">
    <source>
        <dbReference type="Proteomes" id="UP001177744"/>
    </source>
</evidence>
<sequence length="168" mass="17978">MGPATPPPGCRSSRYPLECLGSQVSPPRAAISPGTAELRGLGAAILIFSTAGYATRSPAPQPPAGPIVGVAEPDFHEAKHNAATAAIHRADFPPTQTFTPLHLSYSVETTLRADAVFTEPNRFRQMAAFCMRLIWQGLWCLALPLEPPRKWLAKVSLAMCAGSMQLDV</sequence>
<proteinExistence type="predicted"/>
<accession>A0AA40IA75</accession>